<dbReference type="Proteomes" id="UP000308652">
    <property type="component" value="Unassembled WGS sequence"/>
</dbReference>
<keyword evidence="2 6" id="KW-0645">Protease</keyword>
<keyword evidence="8" id="KW-0732">Signal</keyword>
<gene>
    <name evidence="10" type="ORF">BDQ12DRAFT_672613</name>
</gene>
<name>A0A5C3MSB5_9AGAR</name>
<keyword evidence="11" id="KW-1185">Reference proteome</keyword>
<evidence type="ECO:0000313" key="11">
    <source>
        <dbReference type="Proteomes" id="UP000308652"/>
    </source>
</evidence>
<organism evidence="10 11">
    <name type="scientific">Crucibulum laeve</name>
    <dbReference type="NCBI Taxonomy" id="68775"/>
    <lineage>
        <taxon>Eukaryota</taxon>
        <taxon>Fungi</taxon>
        <taxon>Dikarya</taxon>
        <taxon>Basidiomycota</taxon>
        <taxon>Agaricomycotina</taxon>
        <taxon>Agaricomycetes</taxon>
        <taxon>Agaricomycetidae</taxon>
        <taxon>Agaricales</taxon>
        <taxon>Agaricineae</taxon>
        <taxon>Nidulariaceae</taxon>
        <taxon>Crucibulum</taxon>
    </lineage>
</organism>
<evidence type="ECO:0000256" key="5">
    <source>
        <dbReference type="PIRSR" id="PIRSR601461-1"/>
    </source>
</evidence>
<evidence type="ECO:0000256" key="4">
    <source>
        <dbReference type="ARBA" id="ARBA00022801"/>
    </source>
</evidence>
<dbReference type="FunFam" id="2.40.70.10:FF:000115">
    <property type="entry name" value="Lysosomal aspartic protease"/>
    <property type="match status" value="1"/>
</dbReference>
<dbReference type="GO" id="GO:0004190">
    <property type="term" value="F:aspartic-type endopeptidase activity"/>
    <property type="evidence" value="ECO:0007669"/>
    <property type="project" value="UniProtKB-KW"/>
</dbReference>
<evidence type="ECO:0000256" key="1">
    <source>
        <dbReference type="ARBA" id="ARBA00007447"/>
    </source>
</evidence>
<feature type="active site" evidence="5">
    <location>
        <position position="100"/>
    </location>
</feature>
<feature type="region of interest" description="Disordered" evidence="7">
    <location>
        <begin position="423"/>
        <end position="444"/>
    </location>
</feature>
<evidence type="ECO:0000256" key="2">
    <source>
        <dbReference type="ARBA" id="ARBA00022670"/>
    </source>
</evidence>
<keyword evidence="4 6" id="KW-0378">Hydrolase</keyword>
<evidence type="ECO:0000256" key="6">
    <source>
        <dbReference type="RuleBase" id="RU000454"/>
    </source>
</evidence>
<accession>A0A5C3MSB5</accession>
<reference evidence="10 11" key="1">
    <citation type="journal article" date="2019" name="Nat. Ecol. Evol.">
        <title>Megaphylogeny resolves global patterns of mushroom evolution.</title>
        <authorList>
            <person name="Varga T."/>
            <person name="Krizsan K."/>
            <person name="Foldi C."/>
            <person name="Dima B."/>
            <person name="Sanchez-Garcia M."/>
            <person name="Sanchez-Ramirez S."/>
            <person name="Szollosi G.J."/>
            <person name="Szarkandi J.G."/>
            <person name="Papp V."/>
            <person name="Albert L."/>
            <person name="Andreopoulos W."/>
            <person name="Angelini C."/>
            <person name="Antonin V."/>
            <person name="Barry K.W."/>
            <person name="Bougher N.L."/>
            <person name="Buchanan P."/>
            <person name="Buyck B."/>
            <person name="Bense V."/>
            <person name="Catcheside P."/>
            <person name="Chovatia M."/>
            <person name="Cooper J."/>
            <person name="Damon W."/>
            <person name="Desjardin D."/>
            <person name="Finy P."/>
            <person name="Geml J."/>
            <person name="Haridas S."/>
            <person name="Hughes K."/>
            <person name="Justo A."/>
            <person name="Karasinski D."/>
            <person name="Kautmanova I."/>
            <person name="Kiss B."/>
            <person name="Kocsube S."/>
            <person name="Kotiranta H."/>
            <person name="LaButti K.M."/>
            <person name="Lechner B.E."/>
            <person name="Liimatainen K."/>
            <person name="Lipzen A."/>
            <person name="Lukacs Z."/>
            <person name="Mihaltcheva S."/>
            <person name="Morgado L.N."/>
            <person name="Niskanen T."/>
            <person name="Noordeloos M.E."/>
            <person name="Ohm R.A."/>
            <person name="Ortiz-Santana B."/>
            <person name="Ovrebo C."/>
            <person name="Racz N."/>
            <person name="Riley R."/>
            <person name="Savchenko A."/>
            <person name="Shiryaev A."/>
            <person name="Soop K."/>
            <person name="Spirin V."/>
            <person name="Szebenyi C."/>
            <person name="Tomsovsky M."/>
            <person name="Tulloss R.E."/>
            <person name="Uehling J."/>
            <person name="Grigoriev I.V."/>
            <person name="Vagvolgyi C."/>
            <person name="Papp T."/>
            <person name="Martin F.M."/>
            <person name="Miettinen O."/>
            <person name="Hibbett D.S."/>
            <person name="Nagy L.G."/>
        </authorList>
    </citation>
    <scope>NUCLEOTIDE SEQUENCE [LARGE SCALE GENOMIC DNA]</scope>
    <source>
        <strain evidence="10 11">CBS 166.37</strain>
    </source>
</reference>
<dbReference type="PANTHER" id="PTHR47966">
    <property type="entry name" value="BETA-SITE APP-CLEAVING ENZYME, ISOFORM A-RELATED"/>
    <property type="match status" value="1"/>
</dbReference>
<dbReference type="InterPro" id="IPR001461">
    <property type="entry name" value="Aspartic_peptidase_A1"/>
</dbReference>
<dbReference type="OrthoDB" id="771136at2759"/>
<dbReference type="SUPFAM" id="SSF50630">
    <property type="entry name" value="Acid proteases"/>
    <property type="match status" value="1"/>
</dbReference>
<evidence type="ECO:0000256" key="3">
    <source>
        <dbReference type="ARBA" id="ARBA00022750"/>
    </source>
</evidence>
<dbReference type="STRING" id="68775.A0A5C3MSB5"/>
<evidence type="ECO:0000313" key="10">
    <source>
        <dbReference type="EMBL" id="TFK44231.1"/>
    </source>
</evidence>
<dbReference type="GO" id="GO:0006508">
    <property type="term" value="P:proteolysis"/>
    <property type="evidence" value="ECO:0007669"/>
    <property type="project" value="UniProtKB-KW"/>
</dbReference>
<dbReference type="InterPro" id="IPR033121">
    <property type="entry name" value="PEPTIDASE_A1"/>
</dbReference>
<dbReference type="PRINTS" id="PR00792">
    <property type="entry name" value="PEPSIN"/>
</dbReference>
<keyword evidence="3 6" id="KW-0064">Aspartyl protease</keyword>
<dbReference type="AlphaFoldDB" id="A0A5C3MSB5"/>
<dbReference type="PROSITE" id="PS00141">
    <property type="entry name" value="ASP_PROTEASE"/>
    <property type="match status" value="1"/>
</dbReference>
<dbReference type="CDD" id="cd05471">
    <property type="entry name" value="pepsin_like"/>
    <property type="match status" value="1"/>
</dbReference>
<protein>
    <submittedName>
        <fullName evidence="10">Aspartic peptidase domain-containing protein</fullName>
    </submittedName>
</protein>
<feature type="active site" evidence="5">
    <location>
        <position position="296"/>
    </location>
</feature>
<dbReference type="InterPro" id="IPR001969">
    <property type="entry name" value="Aspartic_peptidase_AS"/>
</dbReference>
<dbReference type="Pfam" id="PF00026">
    <property type="entry name" value="Asp"/>
    <property type="match status" value="1"/>
</dbReference>
<feature type="signal peptide" evidence="8">
    <location>
        <begin position="1"/>
        <end position="19"/>
    </location>
</feature>
<evidence type="ECO:0000256" key="8">
    <source>
        <dbReference type="SAM" id="SignalP"/>
    </source>
</evidence>
<dbReference type="InterPro" id="IPR034164">
    <property type="entry name" value="Pepsin-like_dom"/>
</dbReference>
<proteinExistence type="inferred from homology"/>
<dbReference type="InterPro" id="IPR021109">
    <property type="entry name" value="Peptidase_aspartic_dom_sf"/>
</dbReference>
<sequence>MIPLALALCFLLSPSLSLSADPLHVPITRRAPRAVHDLNYYANVAKHMQAKYYPNLASSSAPRKRASSADIPVVNQQGDSSYFGSVNIGTPSQSFNVILDTGSSDLWVADSSCTRCDPQTPLFDMSQSSSLKQSASANSETTIRYGSGQVAGSIAQDTVSMGGFTVPSQTLLAVDQLSSGLLDGSVSGIMGLAFSTIASTHSTPFWQTLSTSGQLSSPEMSFWLTRFRNVASAKDEEPGGVFTLGGTNSSLFTGDIEFLDMPAGQQTFWLLTMSAITVQGKPVTINTGSAALSAIDTGTTLIGGPTDDVNAIWAAVPGSAPVSNMAGFFSFPCSTDVTITLSFGGKSWPINSADMNIGPVARGSSQCLGGIFDLGLGSSIVSGSGNPSWVVGDTFLKNVYSVFRADPPSIGFAQLSDAAGGSGAPGAAPAGSTGATNSNGSPSTKISSGVLSIALVAILMSLL</sequence>
<dbReference type="PROSITE" id="PS51767">
    <property type="entry name" value="PEPTIDASE_A1"/>
    <property type="match status" value="1"/>
</dbReference>
<dbReference type="Gene3D" id="2.40.70.10">
    <property type="entry name" value="Acid Proteases"/>
    <property type="match status" value="2"/>
</dbReference>
<feature type="domain" description="Peptidase A1" evidence="9">
    <location>
        <begin position="82"/>
        <end position="413"/>
    </location>
</feature>
<feature type="chain" id="PRO_5022986744" evidence="8">
    <location>
        <begin position="20"/>
        <end position="463"/>
    </location>
</feature>
<feature type="compositionally biased region" description="Low complexity" evidence="7">
    <location>
        <begin position="425"/>
        <end position="436"/>
    </location>
</feature>
<evidence type="ECO:0000259" key="9">
    <source>
        <dbReference type="PROSITE" id="PS51767"/>
    </source>
</evidence>
<comment type="similarity">
    <text evidence="1 6">Belongs to the peptidase A1 family.</text>
</comment>
<dbReference type="PANTHER" id="PTHR47966:SF6">
    <property type="entry name" value="PEPTIDASE A1 DOMAIN-CONTAINING PROTEIN"/>
    <property type="match status" value="1"/>
</dbReference>
<dbReference type="EMBL" id="ML213590">
    <property type="protein sequence ID" value="TFK44231.1"/>
    <property type="molecule type" value="Genomic_DNA"/>
</dbReference>
<evidence type="ECO:0000256" key="7">
    <source>
        <dbReference type="SAM" id="MobiDB-lite"/>
    </source>
</evidence>